<evidence type="ECO:0000313" key="3">
    <source>
        <dbReference type="Proteomes" id="UP000007014"/>
    </source>
</evidence>
<organism evidence="2 3">
    <name type="scientific">Cyanidioschyzon merolae (strain NIES-3377 / 10D)</name>
    <name type="common">Unicellular red alga</name>
    <dbReference type="NCBI Taxonomy" id="280699"/>
    <lineage>
        <taxon>Eukaryota</taxon>
        <taxon>Rhodophyta</taxon>
        <taxon>Bangiophyceae</taxon>
        <taxon>Cyanidiales</taxon>
        <taxon>Cyanidiaceae</taxon>
        <taxon>Cyanidioschyzon</taxon>
    </lineage>
</organism>
<feature type="region of interest" description="Disordered" evidence="1">
    <location>
        <begin position="60"/>
        <end position="119"/>
    </location>
</feature>
<dbReference type="Proteomes" id="UP000007014">
    <property type="component" value="Chromosome 3"/>
</dbReference>
<name>M1V6M8_CYAM1</name>
<dbReference type="AlphaFoldDB" id="M1V6M8"/>
<reference evidence="2 3" key="1">
    <citation type="journal article" date="2004" name="Nature">
        <title>Genome sequence of the ultrasmall unicellular red alga Cyanidioschyzon merolae 10D.</title>
        <authorList>
            <person name="Matsuzaki M."/>
            <person name="Misumi O."/>
            <person name="Shin-i T."/>
            <person name="Maruyama S."/>
            <person name="Takahara M."/>
            <person name="Miyagishima S."/>
            <person name="Mori T."/>
            <person name="Nishida K."/>
            <person name="Yagisawa F."/>
            <person name="Nishida K."/>
            <person name="Yoshida Y."/>
            <person name="Nishimura Y."/>
            <person name="Nakao S."/>
            <person name="Kobayashi T."/>
            <person name="Momoyama Y."/>
            <person name="Higashiyama T."/>
            <person name="Minoda A."/>
            <person name="Sano M."/>
            <person name="Nomoto H."/>
            <person name="Oishi K."/>
            <person name="Hayashi H."/>
            <person name="Ohta F."/>
            <person name="Nishizaka S."/>
            <person name="Haga S."/>
            <person name="Miura S."/>
            <person name="Morishita T."/>
            <person name="Kabeya Y."/>
            <person name="Terasawa K."/>
            <person name="Suzuki Y."/>
            <person name="Ishii Y."/>
            <person name="Asakawa S."/>
            <person name="Takano H."/>
            <person name="Ohta N."/>
            <person name="Kuroiwa H."/>
            <person name="Tanaka K."/>
            <person name="Shimizu N."/>
            <person name="Sugano S."/>
            <person name="Sato N."/>
            <person name="Nozaki H."/>
            <person name="Ogasawara N."/>
            <person name="Kohara Y."/>
            <person name="Kuroiwa T."/>
        </authorList>
    </citation>
    <scope>NUCLEOTIDE SEQUENCE [LARGE SCALE GENOMIC DNA]</scope>
    <source>
        <strain evidence="2 3">10D</strain>
    </source>
</reference>
<dbReference type="EMBL" id="AP006485">
    <property type="protein sequence ID" value="BAM79089.1"/>
    <property type="molecule type" value="Genomic_DNA"/>
</dbReference>
<sequence>MFSAQGAVELGRLDRESRRDLSAHRCPPRVPGTLLKASKRRRAAQLTLERLPCIVLRTSEEENGQGAGPVRLEQGATGENARPGHLPAMPAQKRAVSPQSRRSNGEQPAPRTDKHPRASMLDYRTRLDLRQFQLRFQIFVEDIVAFPLTWYNMLRNRKSEFAKLPRNPTTAPPELDCRGCHGLGFETCRYCEGVGHRYFWGSSRRQEYDRMRRAGEARHWRTIVYGLFHIERREVRCRHCRGFGWVSCRVCHGHQLPKEWETMYR</sequence>
<feature type="compositionally biased region" description="Polar residues" evidence="1">
    <location>
        <begin position="97"/>
        <end position="106"/>
    </location>
</feature>
<dbReference type="GeneID" id="16992494"/>
<protein>
    <submittedName>
        <fullName evidence="2">Uncharacterized protein</fullName>
    </submittedName>
</protein>
<gene>
    <name evidence="2" type="ORF">CYME_CMC194C</name>
</gene>
<keyword evidence="3" id="KW-1185">Reference proteome</keyword>
<feature type="region of interest" description="Disordered" evidence="1">
    <location>
        <begin position="1"/>
        <end position="32"/>
    </location>
</feature>
<dbReference type="KEGG" id="cme:CYME_CMC194C"/>
<evidence type="ECO:0000256" key="1">
    <source>
        <dbReference type="SAM" id="MobiDB-lite"/>
    </source>
</evidence>
<dbReference type="RefSeq" id="XP_005535375.1">
    <property type="nucleotide sequence ID" value="XM_005535318.1"/>
</dbReference>
<evidence type="ECO:0000313" key="2">
    <source>
        <dbReference type="EMBL" id="BAM79089.1"/>
    </source>
</evidence>
<proteinExistence type="predicted"/>
<dbReference type="OrthoDB" id="10488697at2759"/>
<reference evidence="2 3" key="2">
    <citation type="journal article" date="2007" name="BMC Biol.">
        <title>A 100%-complete sequence reveals unusually simple genomic features in the hot-spring red alga Cyanidioschyzon merolae.</title>
        <authorList>
            <person name="Nozaki H."/>
            <person name="Takano H."/>
            <person name="Misumi O."/>
            <person name="Terasawa K."/>
            <person name="Matsuzaki M."/>
            <person name="Maruyama S."/>
            <person name="Nishida K."/>
            <person name="Yagisawa F."/>
            <person name="Yoshida Y."/>
            <person name="Fujiwara T."/>
            <person name="Takio S."/>
            <person name="Tamura K."/>
            <person name="Chung S.J."/>
            <person name="Nakamura S."/>
            <person name="Kuroiwa H."/>
            <person name="Tanaka K."/>
            <person name="Sato N."/>
            <person name="Kuroiwa T."/>
        </authorList>
    </citation>
    <scope>NUCLEOTIDE SEQUENCE [LARGE SCALE GENOMIC DNA]</scope>
    <source>
        <strain evidence="2 3">10D</strain>
    </source>
</reference>
<feature type="compositionally biased region" description="Basic and acidic residues" evidence="1">
    <location>
        <begin position="11"/>
        <end position="23"/>
    </location>
</feature>
<accession>M1V6M8</accession>